<proteinExistence type="predicted"/>
<reference evidence="1 2" key="1">
    <citation type="submission" date="2022-04" db="EMBL/GenBank/DDBJ databases">
        <title>Spirosoma sp. strain RP8 genome sequencing and assembly.</title>
        <authorList>
            <person name="Jung Y."/>
        </authorList>
    </citation>
    <scope>NUCLEOTIDE SEQUENCE [LARGE SCALE GENOMIC DNA]</scope>
    <source>
        <strain evidence="1 2">RP8</strain>
    </source>
</reference>
<sequence length="612" mass="67164">MSKYYPKHLTCTLILTSSFVIPAFAQKQVEVVRPTSSVSIKLSDFSLPPHAVELIHLSLSQEGSLRYQTLMPIDGRVALTTDEAKLKGSVTVPPTGLYAYTGAVDASGQAKPIEGIVFSPMNTRVKQASDTPVDWAVWGTNAKDGPLRLPYGGDYDRLPQTISSGRQLKQLSLSTSGSSYNLYPNYRFINRFVDPTNARLMSRLEDVALQQKANQEKLRYYIPVDGGTPEDRGQVIALSPTCYEGVATHFVEGDKKASAKRVSLLTFDDAGNLVSDRVIEFPYTRKLSMRLPVYDPAGKVVGTFNVFADGGGKKDVRDPQENRFSVVVTEEKGSSEPGTIWSQFEWNNGEGSSRAILPTYVLRRNDKLLVYSTNGQKLLKPTEESWLIDKSGKATLVGSIPYGEIVTRSKEAGRVNGGQLVGWANYAGAHYIDSFTDANGDVWLLLQRQTDAPGGRAVVSAPSESSPTSRVLGFANKLNQLAGQPTRALAPAVVSSESGKSYTDLFVLHFDADLKLKEQTVVALDPTPEPVRFQRSIRPTGSDYVLNNQVNTRLKIRQNELSLQQLTPIESISLTTPDHHNFLLDEAAGKIYVLYGVPKKYGVGQLLTYSLD</sequence>
<dbReference type="RefSeq" id="WP_248479101.1">
    <property type="nucleotide sequence ID" value="NZ_JALPRF010000003.1"/>
</dbReference>
<keyword evidence="2" id="KW-1185">Reference proteome</keyword>
<protein>
    <submittedName>
        <fullName evidence="1">Uncharacterized protein</fullName>
    </submittedName>
</protein>
<evidence type="ECO:0000313" key="2">
    <source>
        <dbReference type="Proteomes" id="UP001202180"/>
    </source>
</evidence>
<gene>
    <name evidence="1" type="ORF">M0L20_22185</name>
</gene>
<dbReference type="Proteomes" id="UP001202180">
    <property type="component" value="Unassembled WGS sequence"/>
</dbReference>
<evidence type="ECO:0000313" key="1">
    <source>
        <dbReference type="EMBL" id="MCK8494594.1"/>
    </source>
</evidence>
<dbReference type="EMBL" id="JALPRF010000003">
    <property type="protein sequence ID" value="MCK8494594.1"/>
    <property type="molecule type" value="Genomic_DNA"/>
</dbReference>
<organism evidence="1 2">
    <name type="scientific">Spirosoma liriopis</name>
    <dbReference type="NCBI Taxonomy" id="2937440"/>
    <lineage>
        <taxon>Bacteria</taxon>
        <taxon>Pseudomonadati</taxon>
        <taxon>Bacteroidota</taxon>
        <taxon>Cytophagia</taxon>
        <taxon>Cytophagales</taxon>
        <taxon>Cytophagaceae</taxon>
        <taxon>Spirosoma</taxon>
    </lineage>
</organism>
<name>A0ABT0HR06_9BACT</name>
<accession>A0ABT0HR06</accession>
<comment type="caution">
    <text evidence="1">The sequence shown here is derived from an EMBL/GenBank/DDBJ whole genome shotgun (WGS) entry which is preliminary data.</text>
</comment>